<dbReference type="SMR" id="Q24024"/>
<reference evidence="5" key="1">
    <citation type="journal article" date="1997" name="Mol. Cell. Biol.">
        <title>Involvement of a tissue-specific RNA recognition motif protein in Drosophila spermatogenesis.</title>
        <authorList>
            <person name="Haynes S.R."/>
            <person name="Cooper M.T."/>
            <person name="Pype S."/>
            <person name="Stolow D.T."/>
        </authorList>
    </citation>
    <scope>NUCLEOTIDE SEQUENCE</scope>
    <source>
        <strain evidence="5">Oregon R</strain>
    </source>
</reference>
<dbReference type="GO" id="GO:0005737">
    <property type="term" value="C:cytoplasm"/>
    <property type="evidence" value="ECO:0000314"/>
    <property type="project" value="FlyBase"/>
</dbReference>
<dbReference type="InterPro" id="IPR012677">
    <property type="entry name" value="Nucleotide-bd_a/b_plait_sf"/>
</dbReference>
<sequence length="428" mass="46604">MDAGNCASSACLGDCKGDGKTAIKEEGYEHLRKIFIGGLSTQTTVETLRGFFSQFGIVADAVVLRDPVSNHSRGFGFVTYVDPKSVEIVQRARPHTIDNKIVETKHALPRQDFKRGGGVGSVVGSFGCEAGFMNSKRIFLGGLKEYHDENIVREYFSQFGPVASVKLLMDRETGRQRAFGFLEFVDPSSAEKALAPRKHWILQTLVEVKRSTQKADRRFRFPIFSSVRAGYIPPQPATADSYNYNNPNYNPYLAQSVLPPSAFTNGWAHYVIPMAPKPTPGQNMAASLPSQQLAEHSLNGHGPDMWSSYPKTGIYSAQEWTSSKVAEWGPKAGHKHAQTSTNDRAKIDLKELQAATFNDKLDFGARGDADRMSGAGLGLGLTGGAAVGVGAIKKWPTQDYKVFKPAKSPTNGVIPKIGKEATTPPYGI</sequence>
<dbReference type="PROSITE" id="PS50102">
    <property type="entry name" value="RRM"/>
    <property type="match status" value="2"/>
</dbReference>
<evidence type="ECO:0000256" key="2">
    <source>
        <dbReference type="ARBA" id="ARBA00022884"/>
    </source>
</evidence>
<dbReference type="GO" id="GO:0006397">
    <property type="term" value="P:mRNA processing"/>
    <property type="evidence" value="ECO:0000250"/>
    <property type="project" value="FlyBase"/>
</dbReference>
<dbReference type="InterPro" id="IPR000504">
    <property type="entry name" value="RRM_dom"/>
</dbReference>
<dbReference type="FunFam" id="3.30.70.330:FF:000040">
    <property type="entry name" value="Heterogeneous nuclear ribonucleoprotein A2/B1"/>
    <property type="match status" value="1"/>
</dbReference>
<evidence type="ECO:0000256" key="1">
    <source>
        <dbReference type="ARBA" id="ARBA00022737"/>
    </source>
</evidence>
<dbReference type="VEuPathDB" id="VectorBase:FBgn0010258"/>
<dbReference type="OrthoDB" id="1875751at2759"/>
<dbReference type="IntAct" id="Q24024">
    <property type="interactions" value="1"/>
</dbReference>
<dbReference type="AlphaFoldDB" id="Q24024"/>
<dbReference type="PhylomeDB" id="Q24024"/>
<evidence type="ECO:0000256" key="3">
    <source>
        <dbReference type="PROSITE-ProRule" id="PRU00176"/>
    </source>
</evidence>
<dbReference type="AGR" id="FB:FBgn0010258"/>
<dbReference type="GO" id="GO:0098687">
    <property type="term" value="C:chromosomal region"/>
    <property type="evidence" value="ECO:0007669"/>
    <property type="project" value="UniProtKB-ARBA"/>
</dbReference>
<feature type="domain" description="RRM" evidence="4">
    <location>
        <begin position="32"/>
        <end position="109"/>
    </location>
</feature>
<accession>Q24024</accession>
<evidence type="ECO:0000259" key="4">
    <source>
        <dbReference type="PROSITE" id="PS50102"/>
    </source>
</evidence>
<dbReference type="EMBL" id="U18401">
    <property type="protein sequence ID" value="AAC47508.1"/>
    <property type="molecule type" value="Genomic_DNA"/>
</dbReference>
<dbReference type="SMART" id="SM00360">
    <property type="entry name" value="RRM"/>
    <property type="match status" value="2"/>
</dbReference>
<dbReference type="InterPro" id="IPR035979">
    <property type="entry name" value="RBD_domain_sf"/>
</dbReference>
<evidence type="ECO:0000313" key="5">
    <source>
        <dbReference type="EMBL" id="AAC47508.1"/>
    </source>
</evidence>
<dbReference type="Gene3D" id="3.30.70.330">
    <property type="match status" value="2"/>
</dbReference>
<protein>
    <submittedName>
        <fullName evidence="5">Testis-specific-RRM-protein</fullName>
    </submittedName>
</protein>
<dbReference type="FlyBase" id="FBgn0010258">
    <property type="gene designation" value="Rbp4"/>
</dbReference>
<dbReference type="Pfam" id="PF00076">
    <property type="entry name" value="RRM_1"/>
    <property type="match status" value="2"/>
</dbReference>
<dbReference type="SUPFAM" id="SSF54928">
    <property type="entry name" value="RNA-binding domain, RBD"/>
    <property type="match status" value="2"/>
</dbReference>
<keyword evidence="2 3" id="KW-0694">RNA-binding</keyword>
<feature type="domain" description="RRM" evidence="4">
    <location>
        <begin position="136"/>
        <end position="226"/>
    </location>
</feature>
<name>Q24024_DROME</name>
<dbReference type="FunFam" id="3.30.70.330:FF:000554">
    <property type="entry name" value="Uncharacterized protein, isoform A"/>
    <property type="match status" value="1"/>
</dbReference>
<dbReference type="GO" id="GO:0003727">
    <property type="term" value="F:single-stranded RNA binding"/>
    <property type="evidence" value="ECO:0000314"/>
    <property type="project" value="FlyBase"/>
</dbReference>
<dbReference type="PANTHER" id="PTHR48032">
    <property type="entry name" value="RNA-BINDING PROTEIN MUSASHI HOMOLOG RBP6"/>
    <property type="match status" value="1"/>
</dbReference>
<dbReference type="HOGENOM" id="CLU_652613_0_0_1"/>
<evidence type="ECO:0000313" key="6">
    <source>
        <dbReference type="FlyBase" id="FBgn0010258"/>
    </source>
</evidence>
<organism evidence="5">
    <name type="scientific">Drosophila melanogaster</name>
    <name type="common">Fruit fly</name>
    <dbReference type="NCBI Taxonomy" id="7227"/>
    <lineage>
        <taxon>Eukaryota</taxon>
        <taxon>Metazoa</taxon>
        <taxon>Ecdysozoa</taxon>
        <taxon>Arthropoda</taxon>
        <taxon>Hexapoda</taxon>
        <taxon>Insecta</taxon>
        <taxon>Pterygota</taxon>
        <taxon>Neoptera</taxon>
        <taxon>Endopterygota</taxon>
        <taxon>Diptera</taxon>
        <taxon>Brachycera</taxon>
        <taxon>Muscomorpha</taxon>
        <taxon>Ephydroidea</taxon>
        <taxon>Drosophilidae</taxon>
        <taxon>Drosophila</taxon>
        <taxon>Sophophora</taxon>
    </lineage>
</organism>
<proteinExistence type="predicted"/>
<dbReference type="PANTHER" id="PTHR48032:SF6">
    <property type="entry name" value="RNA-BINDING (RRM_RBD_RNP MOTIFS) FAMILY PROTEIN"/>
    <property type="match status" value="1"/>
</dbReference>
<gene>
    <name evidence="5 6" type="primary">Rbp4</name>
    <name evidence="6" type="ORF">CG9654</name>
</gene>
<keyword evidence="1" id="KW-0677">Repeat</keyword>
<dbReference type="GO" id="GO:0003729">
    <property type="term" value="F:mRNA binding"/>
    <property type="evidence" value="ECO:0000250"/>
    <property type="project" value="FlyBase"/>
</dbReference>
<dbReference type="ExpressionAtlas" id="Q24024">
    <property type="expression patterns" value="baseline and differential"/>
</dbReference>